<evidence type="ECO:0000256" key="1">
    <source>
        <dbReference type="ARBA" id="ARBA00010381"/>
    </source>
</evidence>
<dbReference type="KEGG" id="bdw:94335903"/>
<dbReference type="Proteomes" id="UP001214638">
    <property type="component" value="Unassembled WGS sequence"/>
</dbReference>
<comment type="caution">
    <text evidence="2">The sequence shown here is derived from an EMBL/GenBank/DDBJ whole genome shotgun (WGS) entry which is preliminary data.</text>
</comment>
<dbReference type="RefSeq" id="XP_067803204.1">
    <property type="nucleotide sequence ID" value="XM_067946640.1"/>
</dbReference>
<evidence type="ECO:0000313" key="4">
    <source>
        <dbReference type="Proteomes" id="UP001214638"/>
    </source>
</evidence>
<sequence length="218" mass="24846">MQFDNLNPILHTKRLRVAPAVVNKSSFKSIYEKDFSKDFHSDSFENDKLDADTAAVANHDASIDTSEVDTEEIFDMIKDIKDPEYNYTLENLNVLQRSNIHLNVKERHLLVYFVPTVPHCTQVGVVYMLNIQATLIGLMILVKLLQSLPFGYKIDVQIAKGTHNNEDAINKQLLDKERVAAALENPVVSDLIKDGNYTRNPLLLGLYYNINRDFLIPL</sequence>
<dbReference type="EMBL" id="JALLKP010000002">
    <property type="protein sequence ID" value="KAK2196362.1"/>
    <property type="molecule type" value="Genomic_DNA"/>
</dbReference>
<dbReference type="GeneID" id="94335903"/>
<dbReference type="AlphaFoldDB" id="A0AAD9PGU0"/>
<organism evidence="2 4">
    <name type="scientific">Babesia duncani</name>
    <dbReference type="NCBI Taxonomy" id="323732"/>
    <lineage>
        <taxon>Eukaryota</taxon>
        <taxon>Sar</taxon>
        <taxon>Alveolata</taxon>
        <taxon>Apicomplexa</taxon>
        <taxon>Aconoidasida</taxon>
        <taxon>Piroplasmida</taxon>
        <taxon>Babesiidae</taxon>
        <taxon>Babesia</taxon>
    </lineage>
</organism>
<gene>
    <name evidence="3" type="ORF">BdWA1_001605</name>
    <name evidence="2" type="ORF">BdWA1_003946</name>
</gene>
<name>A0AAD9PGU0_9APIC</name>
<accession>A0AAD9PGU0</accession>
<dbReference type="InterPro" id="IPR039796">
    <property type="entry name" value="MIP18"/>
</dbReference>
<dbReference type="PANTHER" id="PTHR12377">
    <property type="entry name" value="CYTOSOLIC IRON-SULFUR ASSEMBLY COMPONENT 2B-RELATED"/>
    <property type="match status" value="1"/>
</dbReference>
<reference evidence="2" key="1">
    <citation type="journal article" date="2023" name="Nat. Microbiol.">
        <title>Babesia duncani multi-omics identifies virulence factors and drug targets.</title>
        <authorList>
            <person name="Singh P."/>
            <person name="Lonardi S."/>
            <person name="Liang Q."/>
            <person name="Vydyam P."/>
            <person name="Khabirova E."/>
            <person name="Fang T."/>
            <person name="Gihaz S."/>
            <person name="Thekkiniath J."/>
            <person name="Munshi M."/>
            <person name="Abel S."/>
            <person name="Ciampossin L."/>
            <person name="Batugedara G."/>
            <person name="Gupta M."/>
            <person name="Lu X.M."/>
            <person name="Lenz T."/>
            <person name="Chakravarty S."/>
            <person name="Cornillot E."/>
            <person name="Hu Y."/>
            <person name="Ma W."/>
            <person name="Gonzalez L.M."/>
            <person name="Sanchez S."/>
            <person name="Estrada K."/>
            <person name="Sanchez-Flores A."/>
            <person name="Montero E."/>
            <person name="Harb O.S."/>
            <person name="Le Roch K.G."/>
            <person name="Mamoun C.B."/>
        </authorList>
    </citation>
    <scope>NUCLEOTIDE SEQUENCE</scope>
    <source>
        <strain evidence="2">WA1</strain>
    </source>
</reference>
<dbReference type="GO" id="GO:0051604">
    <property type="term" value="P:protein maturation"/>
    <property type="evidence" value="ECO:0007669"/>
    <property type="project" value="InterPro"/>
</dbReference>
<dbReference type="PANTHER" id="PTHR12377:SF0">
    <property type="entry name" value="CYTOSOLIC IRON-SULFUR ASSEMBLY COMPONENT 2B"/>
    <property type="match status" value="1"/>
</dbReference>
<keyword evidence="4" id="KW-1185">Reference proteome</keyword>
<dbReference type="SUPFAM" id="SSF117916">
    <property type="entry name" value="Fe-S cluster assembly (FSCA) domain-like"/>
    <property type="match status" value="1"/>
</dbReference>
<proteinExistence type="inferred from homology"/>
<dbReference type="Gene3D" id="3.30.300.130">
    <property type="entry name" value="Fe-S cluster assembly (FSCA)"/>
    <property type="match status" value="1"/>
</dbReference>
<protein>
    <submittedName>
        <fullName evidence="2">Bifunctional Fe-S cluster assembly domain superfamily/MIP18 family</fullName>
    </submittedName>
</protein>
<evidence type="ECO:0000313" key="3">
    <source>
        <dbReference type="EMBL" id="KAK2196362.1"/>
    </source>
</evidence>
<dbReference type="InterPro" id="IPR034904">
    <property type="entry name" value="FSCA_dom_sf"/>
</dbReference>
<comment type="similarity">
    <text evidence="1">Belongs to the MIP18 family.</text>
</comment>
<dbReference type="Gene3D" id="6.10.250.1280">
    <property type="match status" value="1"/>
</dbReference>
<evidence type="ECO:0000313" key="2">
    <source>
        <dbReference type="EMBL" id="KAK2194581.1"/>
    </source>
</evidence>
<dbReference type="EMBL" id="JALLKP010000083">
    <property type="protein sequence ID" value="KAK2194581.1"/>
    <property type="molecule type" value="Genomic_DNA"/>
</dbReference>